<accession>R7Q7V3</accession>
<dbReference type="STRING" id="2769.R7Q7V3"/>
<dbReference type="GeneID" id="17321053"/>
<dbReference type="InterPro" id="IPR052462">
    <property type="entry name" value="SLIRP/GR-RBP-like"/>
</dbReference>
<reference evidence="6" key="1">
    <citation type="journal article" date="2013" name="Proc. Natl. Acad. Sci. U.S.A.">
        <title>Genome structure and metabolic features in the red seaweed Chondrus crispus shed light on evolution of the Archaeplastida.</title>
        <authorList>
            <person name="Collen J."/>
            <person name="Porcel B."/>
            <person name="Carre W."/>
            <person name="Ball S.G."/>
            <person name="Chaparro C."/>
            <person name="Tonon T."/>
            <person name="Barbeyron T."/>
            <person name="Michel G."/>
            <person name="Noel B."/>
            <person name="Valentin K."/>
            <person name="Elias M."/>
            <person name="Artiguenave F."/>
            <person name="Arun A."/>
            <person name="Aury J.M."/>
            <person name="Barbosa-Neto J.F."/>
            <person name="Bothwell J.H."/>
            <person name="Bouget F.Y."/>
            <person name="Brillet L."/>
            <person name="Cabello-Hurtado F."/>
            <person name="Capella-Gutierrez S."/>
            <person name="Charrier B."/>
            <person name="Cladiere L."/>
            <person name="Cock J.M."/>
            <person name="Coelho S.M."/>
            <person name="Colleoni C."/>
            <person name="Czjzek M."/>
            <person name="Da Silva C."/>
            <person name="Delage L."/>
            <person name="Denoeud F."/>
            <person name="Deschamps P."/>
            <person name="Dittami S.M."/>
            <person name="Gabaldon T."/>
            <person name="Gachon C.M."/>
            <person name="Groisillier A."/>
            <person name="Herve C."/>
            <person name="Jabbari K."/>
            <person name="Katinka M."/>
            <person name="Kloareg B."/>
            <person name="Kowalczyk N."/>
            <person name="Labadie K."/>
            <person name="Leblanc C."/>
            <person name="Lopez P.J."/>
            <person name="McLachlan D.H."/>
            <person name="Meslet-Cladiere L."/>
            <person name="Moustafa A."/>
            <person name="Nehr Z."/>
            <person name="Nyvall Collen P."/>
            <person name="Panaud O."/>
            <person name="Partensky F."/>
            <person name="Poulain J."/>
            <person name="Rensing S.A."/>
            <person name="Rousvoal S."/>
            <person name="Samson G."/>
            <person name="Symeonidi A."/>
            <person name="Weissenbach J."/>
            <person name="Zambounis A."/>
            <person name="Wincker P."/>
            <person name="Boyen C."/>
        </authorList>
    </citation>
    <scope>NUCLEOTIDE SEQUENCE [LARGE SCALE GENOMIC DNA]</scope>
    <source>
        <strain evidence="6">cv. Stackhouse</strain>
    </source>
</reference>
<evidence type="ECO:0000256" key="3">
    <source>
        <dbReference type="SAM" id="MobiDB-lite"/>
    </source>
</evidence>
<sequence>MSAFVTPLAVPLASSARLSMVSPLSGSLRSFARSARTVCIAPASLAPKLTMEMEMQDGPMDEPPALEETKLFVGNLSWDTTDESLGAAFSSYGTVVDSRVVIDRFTRKSRGFGFIQYETAASAEDALVGMNGVSVDGRNVRVDRANRRPPRQRRPQSDYDNSNNNYY</sequence>
<dbReference type="PhylomeDB" id="R7Q7V3"/>
<feature type="compositionally biased region" description="Low complexity" evidence="3">
    <location>
        <begin position="158"/>
        <end position="167"/>
    </location>
</feature>
<evidence type="ECO:0000256" key="1">
    <source>
        <dbReference type="ARBA" id="ARBA00022884"/>
    </source>
</evidence>
<dbReference type="SUPFAM" id="SSF54928">
    <property type="entry name" value="RNA-binding domain, RBD"/>
    <property type="match status" value="1"/>
</dbReference>
<dbReference type="AlphaFoldDB" id="R7Q7V3"/>
<dbReference type="InterPro" id="IPR048289">
    <property type="entry name" value="RRM2_NsCP33-like"/>
</dbReference>
<dbReference type="InterPro" id="IPR012677">
    <property type="entry name" value="Nucleotide-bd_a/b_plait_sf"/>
</dbReference>
<evidence type="ECO:0000313" key="6">
    <source>
        <dbReference type="Proteomes" id="UP000012073"/>
    </source>
</evidence>
<dbReference type="KEGG" id="ccp:CHC_T00010299001"/>
<proteinExistence type="predicted"/>
<evidence type="ECO:0000256" key="2">
    <source>
        <dbReference type="PROSITE-ProRule" id="PRU00176"/>
    </source>
</evidence>
<dbReference type="EMBL" id="HG001649">
    <property type="protein sequence ID" value="CDF33535.1"/>
    <property type="molecule type" value="Genomic_DNA"/>
</dbReference>
<feature type="region of interest" description="Disordered" evidence="3">
    <location>
        <begin position="139"/>
        <end position="167"/>
    </location>
</feature>
<dbReference type="PANTHER" id="PTHR48027">
    <property type="entry name" value="HETEROGENEOUS NUCLEAR RIBONUCLEOPROTEIN 87F-RELATED"/>
    <property type="match status" value="1"/>
</dbReference>
<dbReference type="InterPro" id="IPR035979">
    <property type="entry name" value="RBD_domain_sf"/>
</dbReference>
<feature type="domain" description="RRM" evidence="4">
    <location>
        <begin position="69"/>
        <end position="147"/>
    </location>
</feature>
<dbReference type="InterPro" id="IPR000504">
    <property type="entry name" value="RRM_dom"/>
</dbReference>
<dbReference type="PROSITE" id="PS50102">
    <property type="entry name" value="RRM"/>
    <property type="match status" value="1"/>
</dbReference>
<keyword evidence="6" id="KW-1185">Reference proteome</keyword>
<dbReference type="Gramene" id="CDF33535">
    <property type="protein sequence ID" value="CDF33535"/>
    <property type="gene ID" value="CHC_T00010299001"/>
</dbReference>
<dbReference type="Proteomes" id="UP000012073">
    <property type="component" value="Unassembled WGS sequence"/>
</dbReference>
<evidence type="ECO:0000259" key="4">
    <source>
        <dbReference type="PROSITE" id="PS50102"/>
    </source>
</evidence>
<dbReference type="OrthoDB" id="439808at2759"/>
<dbReference type="Gene3D" id="3.30.70.330">
    <property type="match status" value="1"/>
</dbReference>
<name>R7Q7V3_CHOCR</name>
<keyword evidence="1 2" id="KW-0694">RNA-binding</keyword>
<dbReference type="SMART" id="SM00360">
    <property type="entry name" value="RRM"/>
    <property type="match status" value="1"/>
</dbReference>
<protein>
    <submittedName>
        <fullName evidence="5">Cold-inducible RNA-binding protein, putative</fullName>
    </submittedName>
</protein>
<dbReference type="RefSeq" id="XP_005713338.1">
    <property type="nucleotide sequence ID" value="XM_005713281.1"/>
</dbReference>
<dbReference type="GO" id="GO:0003723">
    <property type="term" value="F:RNA binding"/>
    <property type="evidence" value="ECO:0007669"/>
    <property type="project" value="UniProtKB-UniRule"/>
</dbReference>
<dbReference type="Pfam" id="PF00076">
    <property type="entry name" value="RRM_1"/>
    <property type="match status" value="1"/>
</dbReference>
<organism evidence="5 6">
    <name type="scientific">Chondrus crispus</name>
    <name type="common">Carrageen Irish moss</name>
    <name type="synonym">Polymorpha crispa</name>
    <dbReference type="NCBI Taxonomy" id="2769"/>
    <lineage>
        <taxon>Eukaryota</taxon>
        <taxon>Rhodophyta</taxon>
        <taxon>Florideophyceae</taxon>
        <taxon>Rhodymeniophycidae</taxon>
        <taxon>Gigartinales</taxon>
        <taxon>Gigartinaceae</taxon>
        <taxon>Chondrus</taxon>
    </lineage>
</organism>
<evidence type="ECO:0000313" key="5">
    <source>
        <dbReference type="EMBL" id="CDF33535.1"/>
    </source>
</evidence>
<gene>
    <name evidence="5" type="ORF">CHC_T00010299001</name>
</gene>
<dbReference type="CDD" id="cd21608">
    <property type="entry name" value="RRM2_NsCP33_like"/>
    <property type="match status" value="1"/>
</dbReference>